<dbReference type="OrthoDB" id="9801249at2"/>
<evidence type="ECO:0000256" key="1">
    <source>
        <dbReference type="ARBA" id="ARBA00001933"/>
    </source>
</evidence>
<dbReference type="InterPro" id="IPR001926">
    <property type="entry name" value="TrpB-like_PALP"/>
</dbReference>
<dbReference type="InterPro" id="IPR027278">
    <property type="entry name" value="ACCD_DCysDesulf"/>
</dbReference>
<dbReference type="EMBL" id="AP012029">
    <property type="protein sequence ID" value="BAJ64285.1"/>
    <property type="molecule type" value="Genomic_DNA"/>
</dbReference>
<dbReference type="InterPro" id="IPR036052">
    <property type="entry name" value="TrpB-like_PALP_sf"/>
</dbReference>
<evidence type="ECO:0000256" key="5">
    <source>
        <dbReference type="PIRSR" id="PIRSR006278-2"/>
    </source>
</evidence>
<name>E8MY54_ANATU</name>
<dbReference type="STRING" id="926569.ANT_22590"/>
<gene>
    <name evidence="7" type="ordered locus">ANT_22590</name>
</gene>
<reference evidence="7 8" key="1">
    <citation type="submission" date="2010-12" db="EMBL/GenBank/DDBJ databases">
        <title>Whole genome sequence of Anaerolinea thermophila UNI-1.</title>
        <authorList>
            <person name="Narita-Yamada S."/>
            <person name="Kishi E."/>
            <person name="Watanabe Y."/>
            <person name="Takasaki K."/>
            <person name="Ankai A."/>
            <person name="Oguchi A."/>
            <person name="Fukui S."/>
            <person name="Takahashi M."/>
            <person name="Yashiro I."/>
            <person name="Hosoyama A."/>
            <person name="Sekiguchi Y."/>
            <person name="Hanada S."/>
            <person name="Fujita N."/>
        </authorList>
    </citation>
    <scope>NUCLEOTIDE SEQUENCE [LARGE SCALE GENOMIC DNA]</scope>
    <source>
        <strain evidence="8">DSM 14523 / JCM 11388 / NBRC 100420 / UNI-1</strain>
    </source>
</reference>
<dbReference type="AlphaFoldDB" id="E8MY54"/>
<dbReference type="KEGG" id="atm:ANT_22590"/>
<keyword evidence="3 5" id="KW-0663">Pyridoxal phosphate</keyword>
<dbReference type="eggNOG" id="COG2515">
    <property type="taxonomic scope" value="Bacteria"/>
</dbReference>
<feature type="domain" description="Tryptophan synthase beta chain-like PALP" evidence="6">
    <location>
        <begin position="7"/>
        <end position="306"/>
    </location>
</feature>
<evidence type="ECO:0000256" key="2">
    <source>
        <dbReference type="ARBA" id="ARBA00008639"/>
    </source>
</evidence>
<accession>E8MY54</accession>
<dbReference type="InParanoid" id="E8MY54"/>
<dbReference type="Gene3D" id="3.40.50.1100">
    <property type="match status" value="2"/>
</dbReference>
<evidence type="ECO:0000259" key="6">
    <source>
        <dbReference type="Pfam" id="PF00291"/>
    </source>
</evidence>
<organism evidence="7 8">
    <name type="scientific">Anaerolinea thermophila (strain DSM 14523 / JCM 11388 / NBRC 100420 / UNI-1)</name>
    <dbReference type="NCBI Taxonomy" id="926569"/>
    <lineage>
        <taxon>Bacteria</taxon>
        <taxon>Bacillati</taxon>
        <taxon>Chloroflexota</taxon>
        <taxon>Anaerolineae</taxon>
        <taxon>Anaerolineales</taxon>
        <taxon>Anaerolineaceae</taxon>
        <taxon>Anaerolinea</taxon>
    </lineage>
</organism>
<dbReference type="Pfam" id="PF00291">
    <property type="entry name" value="PALP"/>
    <property type="match status" value="1"/>
</dbReference>
<dbReference type="HOGENOM" id="CLU_048897_1_0_0"/>
<protein>
    <submittedName>
        <fullName evidence="7">Pyridoxal-phosphate dependent enzyme</fullName>
    </submittedName>
</protein>
<comment type="similarity">
    <text evidence="2">Belongs to the ACC deaminase/D-cysteine desulfhydrase family.</text>
</comment>
<dbReference type="PANTHER" id="PTHR43780:SF2">
    <property type="entry name" value="1-AMINOCYCLOPROPANE-1-CARBOXYLATE DEAMINASE-RELATED"/>
    <property type="match status" value="1"/>
</dbReference>
<evidence type="ECO:0000256" key="4">
    <source>
        <dbReference type="PIRSR" id="PIRSR006278-1"/>
    </source>
</evidence>
<dbReference type="GO" id="GO:0019148">
    <property type="term" value="F:D-cysteine desulfhydrase activity"/>
    <property type="evidence" value="ECO:0007669"/>
    <property type="project" value="TreeGrafter"/>
</dbReference>
<dbReference type="PANTHER" id="PTHR43780">
    <property type="entry name" value="1-AMINOCYCLOPROPANE-1-CARBOXYLATE DEAMINASE-RELATED"/>
    <property type="match status" value="1"/>
</dbReference>
<dbReference type="PIRSF" id="PIRSF006278">
    <property type="entry name" value="ACCD_DCysDesulf"/>
    <property type="match status" value="1"/>
</dbReference>
<dbReference type="GO" id="GO:1901605">
    <property type="term" value="P:alpha-amino acid metabolic process"/>
    <property type="evidence" value="ECO:0007669"/>
    <property type="project" value="UniProtKB-ARBA"/>
</dbReference>
<evidence type="ECO:0000256" key="3">
    <source>
        <dbReference type="ARBA" id="ARBA00022898"/>
    </source>
</evidence>
<proteinExistence type="inferred from homology"/>
<dbReference type="SUPFAM" id="SSF53686">
    <property type="entry name" value="Tryptophan synthase beta subunit-like PLP-dependent enzymes"/>
    <property type="match status" value="1"/>
</dbReference>
<evidence type="ECO:0000313" key="8">
    <source>
        <dbReference type="Proteomes" id="UP000008922"/>
    </source>
</evidence>
<keyword evidence="8" id="KW-1185">Reference proteome</keyword>
<feature type="active site" description="Nucleophile" evidence="4">
    <location>
        <position position="72"/>
    </location>
</feature>
<evidence type="ECO:0000313" key="7">
    <source>
        <dbReference type="EMBL" id="BAJ64285.1"/>
    </source>
</evidence>
<feature type="modified residue" description="N6-(pyridoxal phosphate)lysine" evidence="5">
    <location>
        <position position="45"/>
    </location>
</feature>
<dbReference type="RefSeq" id="WP_013560653.1">
    <property type="nucleotide sequence ID" value="NC_014960.1"/>
</dbReference>
<sequence>MIPRLKLAALPTPIEFLPRLGAYLGGLRILIKRDDLTGVAFGGNKTRKLELVLAEAQSVGAHTLITVGAVQSNHCRQVAALAARMGLKCKLVLYGEIPSRASGNLFLDRLFGAEIFWTSKDARNETLNEVFGESWARGERPYLIPLGASNPLGAAAYALAFDEMLQQIQSERVDWIVVASSSGGTQAGLVLGAHRRHFHGRILGISIDEPERELKEVVAFLAREASDRLGKAMTIHPEDVFVNADYLGGGYGVMGEAEREAITLFAQLEGVLLDPVYTGRAAAGLIDLARKGFFHRGETILFWHTGGTPALFADKYQNQLLSE</sequence>
<dbReference type="Proteomes" id="UP000008922">
    <property type="component" value="Chromosome"/>
</dbReference>
<comment type="cofactor">
    <cofactor evidence="1">
        <name>pyridoxal 5'-phosphate</name>
        <dbReference type="ChEBI" id="CHEBI:597326"/>
    </cofactor>
</comment>